<gene>
    <name evidence="8" type="primary">PHT1-4</name>
    <name evidence="8" type="ORF">KSP40_PGU015014</name>
</gene>
<dbReference type="SUPFAM" id="SSF103473">
    <property type="entry name" value="MFS general substrate transporter"/>
    <property type="match status" value="1"/>
</dbReference>
<dbReference type="InterPro" id="IPR005828">
    <property type="entry name" value="MFS_sugar_transport-like"/>
</dbReference>
<dbReference type="Proteomes" id="UP001412067">
    <property type="component" value="Unassembled WGS sequence"/>
</dbReference>
<dbReference type="PANTHER" id="PTHR24064">
    <property type="entry name" value="SOLUTE CARRIER FAMILY 22 MEMBER"/>
    <property type="match status" value="1"/>
</dbReference>
<evidence type="ECO:0000313" key="8">
    <source>
        <dbReference type="EMBL" id="KAK8970097.1"/>
    </source>
</evidence>
<evidence type="ECO:0000256" key="6">
    <source>
        <dbReference type="ARBA" id="ARBA00023136"/>
    </source>
</evidence>
<proteinExistence type="predicted"/>
<comment type="subcellular location">
    <subcellularLocation>
        <location evidence="1">Membrane</location>
        <topology evidence="1">Multi-pass membrane protein</topology>
    </subcellularLocation>
</comment>
<keyword evidence="6" id="KW-0472">Membrane</keyword>
<evidence type="ECO:0000256" key="2">
    <source>
        <dbReference type="ARBA" id="ARBA00022592"/>
    </source>
</evidence>
<dbReference type="EMBL" id="JBBWWR010000002">
    <property type="protein sequence ID" value="KAK8970097.1"/>
    <property type="molecule type" value="Genomic_DNA"/>
</dbReference>
<evidence type="ECO:0000256" key="1">
    <source>
        <dbReference type="ARBA" id="ARBA00004141"/>
    </source>
</evidence>
<evidence type="ECO:0000256" key="5">
    <source>
        <dbReference type="ARBA" id="ARBA00022989"/>
    </source>
</evidence>
<dbReference type="Pfam" id="PF00083">
    <property type="entry name" value="Sugar_tr"/>
    <property type="match status" value="1"/>
</dbReference>
<keyword evidence="3" id="KW-0812">Transmembrane</keyword>
<keyword evidence="2" id="KW-0813">Transport</keyword>
<evidence type="ECO:0000256" key="7">
    <source>
        <dbReference type="ARBA" id="ARBA00032043"/>
    </source>
</evidence>
<keyword evidence="4" id="KW-0769">Symport</keyword>
<evidence type="ECO:0000256" key="3">
    <source>
        <dbReference type="ARBA" id="ARBA00022692"/>
    </source>
</evidence>
<sequence>MILIFGSILAAMTYYSRMKMPETARYTSLVAKNVKQATQDMSKVLQVEIQFVVMYAFTFFFANFGPKNTTFIVPAEIFPARLRSTCHRISAAAGKVRAIVGSFGFLYASQSKDKTKTDKGYTAGIGMRNSLFVLTVSTFLSLLCTLLVPESKGKSLEEMSSENEEEMQESVQAVDNGRALVGGIEA</sequence>
<keyword evidence="9" id="KW-1185">Reference proteome</keyword>
<organism evidence="8 9">
    <name type="scientific">Platanthera guangdongensis</name>
    <dbReference type="NCBI Taxonomy" id="2320717"/>
    <lineage>
        <taxon>Eukaryota</taxon>
        <taxon>Viridiplantae</taxon>
        <taxon>Streptophyta</taxon>
        <taxon>Embryophyta</taxon>
        <taxon>Tracheophyta</taxon>
        <taxon>Spermatophyta</taxon>
        <taxon>Magnoliopsida</taxon>
        <taxon>Liliopsida</taxon>
        <taxon>Asparagales</taxon>
        <taxon>Orchidaceae</taxon>
        <taxon>Orchidoideae</taxon>
        <taxon>Orchideae</taxon>
        <taxon>Orchidinae</taxon>
        <taxon>Platanthera</taxon>
    </lineage>
</organism>
<dbReference type="Gene3D" id="1.20.1250.20">
    <property type="entry name" value="MFS general substrate transporter like domains"/>
    <property type="match status" value="1"/>
</dbReference>
<dbReference type="InterPro" id="IPR036259">
    <property type="entry name" value="MFS_trans_sf"/>
</dbReference>
<keyword evidence="2" id="KW-0592">Phosphate transport</keyword>
<keyword evidence="5" id="KW-1133">Transmembrane helix</keyword>
<protein>
    <recommendedName>
        <fullName evidence="7">H(+)/Pi cotransporter</fullName>
    </recommendedName>
</protein>
<evidence type="ECO:0000256" key="4">
    <source>
        <dbReference type="ARBA" id="ARBA00022847"/>
    </source>
</evidence>
<evidence type="ECO:0000313" key="9">
    <source>
        <dbReference type="Proteomes" id="UP001412067"/>
    </source>
</evidence>
<name>A0ABR2N0Z0_9ASPA</name>
<comment type="caution">
    <text evidence="8">The sequence shown here is derived from an EMBL/GenBank/DDBJ whole genome shotgun (WGS) entry which is preliminary data.</text>
</comment>
<accession>A0ABR2N0Z0</accession>
<reference evidence="8 9" key="1">
    <citation type="journal article" date="2022" name="Nat. Plants">
        <title>Genomes of leafy and leafless Platanthera orchids illuminate the evolution of mycoheterotrophy.</title>
        <authorList>
            <person name="Li M.H."/>
            <person name="Liu K.W."/>
            <person name="Li Z."/>
            <person name="Lu H.C."/>
            <person name="Ye Q.L."/>
            <person name="Zhang D."/>
            <person name="Wang J.Y."/>
            <person name="Li Y.F."/>
            <person name="Zhong Z.M."/>
            <person name="Liu X."/>
            <person name="Yu X."/>
            <person name="Liu D.K."/>
            <person name="Tu X.D."/>
            <person name="Liu B."/>
            <person name="Hao Y."/>
            <person name="Liao X.Y."/>
            <person name="Jiang Y.T."/>
            <person name="Sun W.H."/>
            <person name="Chen J."/>
            <person name="Chen Y.Q."/>
            <person name="Ai Y."/>
            <person name="Zhai J.W."/>
            <person name="Wu S.S."/>
            <person name="Zhou Z."/>
            <person name="Hsiao Y.Y."/>
            <person name="Wu W.L."/>
            <person name="Chen Y.Y."/>
            <person name="Lin Y.F."/>
            <person name="Hsu J.L."/>
            <person name="Li C.Y."/>
            <person name="Wang Z.W."/>
            <person name="Zhao X."/>
            <person name="Zhong W.Y."/>
            <person name="Ma X.K."/>
            <person name="Ma L."/>
            <person name="Huang J."/>
            <person name="Chen G.Z."/>
            <person name="Huang M.Z."/>
            <person name="Huang L."/>
            <person name="Peng D.H."/>
            <person name="Luo Y.B."/>
            <person name="Zou S.Q."/>
            <person name="Chen S.P."/>
            <person name="Lan S."/>
            <person name="Tsai W.C."/>
            <person name="Van de Peer Y."/>
            <person name="Liu Z.J."/>
        </authorList>
    </citation>
    <scope>NUCLEOTIDE SEQUENCE [LARGE SCALE GENOMIC DNA]</scope>
    <source>
        <strain evidence="8">Lor288</strain>
    </source>
</reference>